<protein>
    <submittedName>
        <fullName evidence="2">Uncharacterized protein</fullName>
    </submittedName>
</protein>
<organism evidence="2 3">
    <name type="scientific">Capsicum annuum</name>
    <name type="common">Capsicum pepper</name>
    <dbReference type="NCBI Taxonomy" id="4072"/>
    <lineage>
        <taxon>Eukaryota</taxon>
        <taxon>Viridiplantae</taxon>
        <taxon>Streptophyta</taxon>
        <taxon>Embryophyta</taxon>
        <taxon>Tracheophyta</taxon>
        <taxon>Spermatophyta</taxon>
        <taxon>Magnoliopsida</taxon>
        <taxon>eudicotyledons</taxon>
        <taxon>Gunneridae</taxon>
        <taxon>Pentapetalae</taxon>
        <taxon>asterids</taxon>
        <taxon>lamiids</taxon>
        <taxon>Solanales</taxon>
        <taxon>Solanaceae</taxon>
        <taxon>Solanoideae</taxon>
        <taxon>Capsiceae</taxon>
        <taxon>Capsicum</taxon>
    </lineage>
</organism>
<comment type="caution">
    <text evidence="2">The sequence shown here is derived from an EMBL/GenBank/DDBJ whole genome shotgun (WGS) entry which is preliminary data.</text>
</comment>
<sequence>MDHNDSSSQLRGTLNDILGLEDNNSLHRNENSHSGYSGGPDRYLDTDNEDLQNLIDEEMNSSHQSIQDEDLSVFDGEEYDHGEDDVEEEEGTMHDDSYTDEQYMARPVAGKCKKLVGQIKYVTFRYDKCRKIKARNQSKEADCKARVSCHVMNDGSSVVTKVILEHNHELEPALSRFLPCHRELSRTLKRSLVAHDIAGLRPSKSIRLLEVEAGGPERMTHS</sequence>
<feature type="compositionally biased region" description="Polar residues" evidence="1">
    <location>
        <begin position="1"/>
        <end position="12"/>
    </location>
</feature>
<proteinExistence type="predicted"/>
<evidence type="ECO:0000313" key="3">
    <source>
        <dbReference type="Proteomes" id="UP000222542"/>
    </source>
</evidence>
<gene>
    <name evidence="2" type="ORF">T459_14552</name>
</gene>
<reference evidence="2 3" key="2">
    <citation type="journal article" date="2017" name="Genome Biol.">
        <title>New reference genome sequences of hot pepper reveal the massive evolution of plant disease-resistance genes by retroduplication.</title>
        <authorList>
            <person name="Kim S."/>
            <person name="Park J."/>
            <person name="Yeom S.I."/>
            <person name="Kim Y.M."/>
            <person name="Seo E."/>
            <person name="Kim K.T."/>
            <person name="Kim M.S."/>
            <person name="Lee J.M."/>
            <person name="Cheong K."/>
            <person name="Shin H.S."/>
            <person name="Kim S.B."/>
            <person name="Han K."/>
            <person name="Lee J."/>
            <person name="Park M."/>
            <person name="Lee H.A."/>
            <person name="Lee H.Y."/>
            <person name="Lee Y."/>
            <person name="Oh S."/>
            <person name="Lee J.H."/>
            <person name="Choi E."/>
            <person name="Choi E."/>
            <person name="Lee S.E."/>
            <person name="Jeon J."/>
            <person name="Kim H."/>
            <person name="Choi G."/>
            <person name="Song H."/>
            <person name="Lee J."/>
            <person name="Lee S.C."/>
            <person name="Kwon J.K."/>
            <person name="Lee H.Y."/>
            <person name="Koo N."/>
            <person name="Hong Y."/>
            <person name="Kim R.W."/>
            <person name="Kang W.H."/>
            <person name="Huh J.H."/>
            <person name="Kang B.C."/>
            <person name="Yang T.J."/>
            <person name="Lee Y.H."/>
            <person name="Bennetzen J.L."/>
            <person name="Choi D."/>
        </authorList>
    </citation>
    <scope>NUCLEOTIDE SEQUENCE [LARGE SCALE GENOMIC DNA]</scope>
    <source>
        <strain evidence="3">cv. CM334</strain>
    </source>
</reference>
<dbReference type="Proteomes" id="UP000222542">
    <property type="component" value="Unassembled WGS sequence"/>
</dbReference>
<dbReference type="AlphaFoldDB" id="A0A2G2ZHQ4"/>
<reference evidence="2 3" key="1">
    <citation type="journal article" date="2014" name="Nat. Genet.">
        <title>Genome sequence of the hot pepper provides insights into the evolution of pungency in Capsicum species.</title>
        <authorList>
            <person name="Kim S."/>
            <person name="Park M."/>
            <person name="Yeom S.I."/>
            <person name="Kim Y.M."/>
            <person name="Lee J.M."/>
            <person name="Lee H.A."/>
            <person name="Seo E."/>
            <person name="Choi J."/>
            <person name="Cheong K."/>
            <person name="Kim K.T."/>
            <person name="Jung K."/>
            <person name="Lee G.W."/>
            <person name="Oh S.K."/>
            <person name="Bae C."/>
            <person name="Kim S.B."/>
            <person name="Lee H.Y."/>
            <person name="Kim S.Y."/>
            <person name="Kim M.S."/>
            <person name="Kang B.C."/>
            <person name="Jo Y.D."/>
            <person name="Yang H.B."/>
            <person name="Jeong H.J."/>
            <person name="Kang W.H."/>
            <person name="Kwon J.K."/>
            <person name="Shin C."/>
            <person name="Lim J.Y."/>
            <person name="Park J.H."/>
            <person name="Huh J.H."/>
            <person name="Kim J.S."/>
            <person name="Kim B.D."/>
            <person name="Cohen O."/>
            <person name="Paran I."/>
            <person name="Suh M.C."/>
            <person name="Lee S.B."/>
            <person name="Kim Y.K."/>
            <person name="Shin Y."/>
            <person name="Noh S.J."/>
            <person name="Park J."/>
            <person name="Seo Y.S."/>
            <person name="Kwon S.Y."/>
            <person name="Kim H.A."/>
            <person name="Park J.M."/>
            <person name="Kim H.J."/>
            <person name="Choi S.B."/>
            <person name="Bosland P.W."/>
            <person name="Reeves G."/>
            <person name="Jo S.H."/>
            <person name="Lee B.W."/>
            <person name="Cho H.T."/>
            <person name="Choi H.S."/>
            <person name="Lee M.S."/>
            <person name="Yu Y."/>
            <person name="Do Choi Y."/>
            <person name="Park B.S."/>
            <person name="van Deynze A."/>
            <person name="Ashrafi H."/>
            <person name="Hill T."/>
            <person name="Kim W.T."/>
            <person name="Pai H.S."/>
            <person name="Ahn H.K."/>
            <person name="Yeam I."/>
            <person name="Giovannoni J.J."/>
            <person name="Rose J.K."/>
            <person name="Sorensen I."/>
            <person name="Lee S.J."/>
            <person name="Kim R.W."/>
            <person name="Choi I.Y."/>
            <person name="Choi B.S."/>
            <person name="Lim J.S."/>
            <person name="Lee Y.H."/>
            <person name="Choi D."/>
        </authorList>
    </citation>
    <scope>NUCLEOTIDE SEQUENCE [LARGE SCALE GENOMIC DNA]</scope>
    <source>
        <strain evidence="3">cv. CM334</strain>
    </source>
</reference>
<keyword evidence="3" id="KW-1185">Reference proteome</keyword>
<feature type="region of interest" description="Disordered" evidence="1">
    <location>
        <begin position="1"/>
        <end position="47"/>
    </location>
</feature>
<name>A0A2G2ZHQ4_CAPAN</name>
<dbReference type="PANTHER" id="PTHR46328">
    <property type="entry name" value="FAR-RED IMPAIRED RESPONSIVE (FAR1) FAMILY PROTEIN-RELATED"/>
    <property type="match status" value="1"/>
</dbReference>
<dbReference type="EMBL" id="AYRZ02000005">
    <property type="protein sequence ID" value="PHT81537.1"/>
    <property type="molecule type" value="Genomic_DNA"/>
</dbReference>
<evidence type="ECO:0000313" key="2">
    <source>
        <dbReference type="EMBL" id="PHT81537.1"/>
    </source>
</evidence>
<accession>A0A2G2ZHQ4</accession>
<dbReference type="PANTHER" id="PTHR46328:SF35">
    <property type="entry name" value="PROTEIN FAR1-RELATED SEQUENCE 5-LIKE"/>
    <property type="match status" value="1"/>
</dbReference>
<evidence type="ECO:0000256" key="1">
    <source>
        <dbReference type="SAM" id="MobiDB-lite"/>
    </source>
</evidence>
<dbReference type="Gramene" id="PHT81537">
    <property type="protein sequence ID" value="PHT81537"/>
    <property type="gene ID" value="T459_14552"/>
</dbReference>